<feature type="region of interest" description="Disordered" evidence="1">
    <location>
        <begin position="38"/>
        <end position="58"/>
    </location>
</feature>
<dbReference type="AlphaFoldDB" id="A0A0R3W6R7"/>
<sequence>MSSLSNASTRQNPFLSSIRPLHQEKGVKITFNKDHKFASKSAPYPSNPCGESTKPNGFEKPNSGLRVFSVPVRRVRGLTAALNKLDPCPFIFETVGRIVECEKASSDSCVLTFRLKEQSERPHAVQLNCRFEDVDEICPEIFNGRIYRCVGKFSMPRSIFQCYCITPCNDVDLQLLEVFQMHSDNVITQLLSRK</sequence>
<reference evidence="4" key="1">
    <citation type="submission" date="2017-02" db="UniProtKB">
        <authorList>
            <consortium name="WormBaseParasite"/>
        </authorList>
    </citation>
    <scope>IDENTIFICATION</scope>
</reference>
<dbReference type="OrthoDB" id="6259711at2759"/>
<accession>A0A0R3W6R7</accession>
<proteinExistence type="predicted"/>
<protein>
    <submittedName>
        <fullName evidence="4">P53 domain-containing protein</fullName>
    </submittedName>
</protein>
<dbReference type="WBParaSite" id="TASK_0000591001-mRNA-1">
    <property type="protein sequence ID" value="TASK_0000591001-mRNA-1"/>
    <property type="gene ID" value="TASK_0000591001"/>
</dbReference>
<evidence type="ECO:0000256" key="1">
    <source>
        <dbReference type="SAM" id="MobiDB-lite"/>
    </source>
</evidence>
<dbReference type="Proteomes" id="UP000282613">
    <property type="component" value="Unassembled WGS sequence"/>
</dbReference>
<organism evidence="4">
    <name type="scientific">Taenia asiatica</name>
    <name type="common">Asian tapeworm</name>
    <dbReference type="NCBI Taxonomy" id="60517"/>
    <lineage>
        <taxon>Eukaryota</taxon>
        <taxon>Metazoa</taxon>
        <taxon>Spiralia</taxon>
        <taxon>Lophotrochozoa</taxon>
        <taxon>Platyhelminthes</taxon>
        <taxon>Cestoda</taxon>
        <taxon>Eucestoda</taxon>
        <taxon>Cyclophyllidea</taxon>
        <taxon>Taeniidae</taxon>
        <taxon>Taenia</taxon>
    </lineage>
</organism>
<evidence type="ECO:0000313" key="2">
    <source>
        <dbReference type="EMBL" id="VDK35829.1"/>
    </source>
</evidence>
<evidence type="ECO:0000313" key="4">
    <source>
        <dbReference type="WBParaSite" id="TASK_0000591001-mRNA-1"/>
    </source>
</evidence>
<dbReference type="EMBL" id="UYRS01018451">
    <property type="protein sequence ID" value="VDK35829.1"/>
    <property type="molecule type" value="Genomic_DNA"/>
</dbReference>
<gene>
    <name evidence="2" type="ORF">TASK_LOCUS5911</name>
</gene>
<name>A0A0R3W6R7_TAEAS</name>
<keyword evidence="3" id="KW-1185">Reference proteome</keyword>
<evidence type="ECO:0000313" key="3">
    <source>
        <dbReference type="Proteomes" id="UP000282613"/>
    </source>
</evidence>
<reference evidence="2 3" key="2">
    <citation type="submission" date="2018-11" db="EMBL/GenBank/DDBJ databases">
        <authorList>
            <consortium name="Pathogen Informatics"/>
        </authorList>
    </citation>
    <scope>NUCLEOTIDE SEQUENCE [LARGE SCALE GENOMIC DNA]</scope>
</reference>